<dbReference type="GO" id="GO:0006310">
    <property type="term" value="P:DNA recombination"/>
    <property type="evidence" value="ECO:0007669"/>
    <property type="project" value="InterPro"/>
</dbReference>
<dbReference type="InterPro" id="IPR008822">
    <property type="entry name" value="Endonuclease_RusA-like"/>
</dbReference>
<dbReference type="Pfam" id="PF05866">
    <property type="entry name" value="RusA"/>
    <property type="match status" value="1"/>
</dbReference>
<dbReference type="GO" id="GO:0006281">
    <property type="term" value="P:DNA repair"/>
    <property type="evidence" value="ECO:0007669"/>
    <property type="project" value="InterPro"/>
</dbReference>
<sequence>MPAMWRKRKDQSHMKWSCTIRARFFDKKKGVYKPLAPQAKGNSKVVTKQKRIVNSPRAAAFVKECKAAAMEHPPKRLLRGDLWFAGNLYYASPLSDLDPGLIWDALEGIVYENDRQIVAASLYKMLDKNDPRAEIFIEER</sequence>
<dbReference type="EMBL" id="LAZR01061890">
    <property type="protein sequence ID" value="KKK62662.1"/>
    <property type="molecule type" value="Genomic_DNA"/>
</dbReference>
<dbReference type="InterPro" id="IPR036614">
    <property type="entry name" value="RusA-like_sf"/>
</dbReference>
<name>A0A0F8X0M2_9ZZZZ</name>
<dbReference type="Gene3D" id="3.30.1330.70">
    <property type="entry name" value="Holliday junction resolvase RusA"/>
    <property type="match status" value="1"/>
</dbReference>
<dbReference type="GO" id="GO:0000287">
    <property type="term" value="F:magnesium ion binding"/>
    <property type="evidence" value="ECO:0007669"/>
    <property type="project" value="InterPro"/>
</dbReference>
<organism evidence="1">
    <name type="scientific">marine sediment metagenome</name>
    <dbReference type="NCBI Taxonomy" id="412755"/>
    <lineage>
        <taxon>unclassified sequences</taxon>
        <taxon>metagenomes</taxon>
        <taxon>ecological metagenomes</taxon>
    </lineage>
</organism>
<evidence type="ECO:0000313" key="1">
    <source>
        <dbReference type="EMBL" id="KKK62662.1"/>
    </source>
</evidence>
<proteinExistence type="predicted"/>
<dbReference type="SUPFAM" id="SSF103084">
    <property type="entry name" value="Holliday junction resolvase RusA"/>
    <property type="match status" value="1"/>
</dbReference>
<dbReference type="AlphaFoldDB" id="A0A0F8X0M2"/>
<reference evidence="1" key="1">
    <citation type="journal article" date="2015" name="Nature">
        <title>Complex archaea that bridge the gap between prokaryotes and eukaryotes.</title>
        <authorList>
            <person name="Spang A."/>
            <person name="Saw J.H."/>
            <person name="Jorgensen S.L."/>
            <person name="Zaremba-Niedzwiedzka K."/>
            <person name="Martijn J."/>
            <person name="Lind A.E."/>
            <person name="van Eijk R."/>
            <person name="Schleper C."/>
            <person name="Guy L."/>
            <person name="Ettema T.J."/>
        </authorList>
    </citation>
    <scope>NUCLEOTIDE SEQUENCE</scope>
</reference>
<accession>A0A0F8X0M2</accession>
<comment type="caution">
    <text evidence="1">The sequence shown here is derived from an EMBL/GenBank/DDBJ whole genome shotgun (WGS) entry which is preliminary data.</text>
</comment>
<gene>
    <name evidence="1" type="ORF">LCGC14_3002090</name>
</gene>
<protein>
    <submittedName>
        <fullName evidence="1">Uncharacterized protein</fullName>
    </submittedName>
</protein>